<feature type="domain" description="IclR-ED" evidence="5">
    <location>
        <begin position="55"/>
        <end position="238"/>
    </location>
</feature>
<dbReference type="Proteomes" id="UP001232001">
    <property type="component" value="Chromosome"/>
</dbReference>
<dbReference type="RefSeq" id="WP_279651407.1">
    <property type="nucleotide sequence ID" value="NZ_CP122539.1"/>
</dbReference>
<evidence type="ECO:0000256" key="2">
    <source>
        <dbReference type="ARBA" id="ARBA00023125"/>
    </source>
</evidence>
<dbReference type="SMART" id="SM00346">
    <property type="entry name" value="HTH_ICLR"/>
    <property type="match status" value="1"/>
</dbReference>
<keyword evidence="3" id="KW-0804">Transcription</keyword>
<dbReference type="InterPro" id="IPR014757">
    <property type="entry name" value="Tscrpt_reg_IclR_C"/>
</dbReference>
<dbReference type="InterPro" id="IPR036390">
    <property type="entry name" value="WH_DNA-bd_sf"/>
</dbReference>
<organism evidence="6 7">
    <name type="scientific">Tenacibaculum tangerinum</name>
    <dbReference type="NCBI Taxonomy" id="3038772"/>
    <lineage>
        <taxon>Bacteria</taxon>
        <taxon>Pseudomonadati</taxon>
        <taxon>Bacteroidota</taxon>
        <taxon>Flavobacteriia</taxon>
        <taxon>Flavobacteriales</taxon>
        <taxon>Flavobacteriaceae</taxon>
        <taxon>Tenacibaculum</taxon>
    </lineage>
</organism>
<dbReference type="Pfam" id="PF09339">
    <property type="entry name" value="HTH_IclR"/>
    <property type="match status" value="1"/>
</dbReference>
<dbReference type="Gene3D" id="1.10.10.10">
    <property type="entry name" value="Winged helix-like DNA-binding domain superfamily/Winged helix DNA-binding domain"/>
    <property type="match status" value="1"/>
</dbReference>
<proteinExistence type="predicted"/>
<dbReference type="EMBL" id="CP122539">
    <property type="protein sequence ID" value="WGH75533.1"/>
    <property type="molecule type" value="Genomic_DNA"/>
</dbReference>
<evidence type="ECO:0000259" key="5">
    <source>
        <dbReference type="PROSITE" id="PS51078"/>
    </source>
</evidence>
<dbReference type="PANTHER" id="PTHR30136:SF24">
    <property type="entry name" value="HTH-TYPE TRANSCRIPTIONAL REPRESSOR ALLR"/>
    <property type="match status" value="1"/>
</dbReference>
<dbReference type="InterPro" id="IPR029016">
    <property type="entry name" value="GAF-like_dom_sf"/>
</dbReference>
<dbReference type="SUPFAM" id="SSF46785">
    <property type="entry name" value="Winged helix' DNA-binding domain"/>
    <property type="match status" value="1"/>
</dbReference>
<keyword evidence="2" id="KW-0238">DNA-binding</keyword>
<evidence type="ECO:0000256" key="1">
    <source>
        <dbReference type="ARBA" id="ARBA00023015"/>
    </source>
</evidence>
<dbReference type="PANTHER" id="PTHR30136">
    <property type="entry name" value="HELIX-TURN-HELIX TRANSCRIPTIONAL REGULATOR, ICLR FAMILY"/>
    <property type="match status" value="1"/>
</dbReference>
<protein>
    <submittedName>
        <fullName evidence="6">IclR family transcriptional regulator</fullName>
    </submittedName>
</protein>
<evidence type="ECO:0000313" key="6">
    <source>
        <dbReference type="EMBL" id="WGH75533.1"/>
    </source>
</evidence>
<evidence type="ECO:0000256" key="3">
    <source>
        <dbReference type="ARBA" id="ARBA00023163"/>
    </source>
</evidence>
<reference evidence="6 7" key="1">
    <citation type="submission" date="2023-04" db="EMBL/GenBank/DDBJ databases">
        <title>Tenacibaculum tangerinum sp. nov., isolated from sea tidal flat of South Korea.</title>
        <authorList>
            <person name="Lee S.H."/>
            <person name="Kim J.-J."/>
        </authorList>
    </citation>
    <scope>NUCLEOTIDE SEQUENCE [LARGE SCALE GENOMIC DNA]</scope>
    <source>
        <strain evidence="6 7">GRR-S3-23</strain>
    </source>
</reference>
<dbReference type="PROSITE" id="PS51078">
    <property type="entry name" value="ICLR_ED"/>
    <property type="match status" value="1"/>
</dbReference>
<dbReference type="Gene3D" id="3.30.450.40">
    <property type="match status" value="1"/>
</dbReference>
<dbReference type="InterPro" id="IPR036388">
    <property type="entry name" value="WH-like_DNA-bd_sf"/>
</dbReference>
<evidence type="ECO:0000259" key="4">
    <source>
        <dbReference type="PROSITE" id="PS51077"/>
    </source>
</evidence>
<sequence>MYWKLLPMKKVSWGVRELAAKTGYNKSTVYRLLSTLVSLNVVQQNDNEKYQLGSKLFELGNRVSIYKSLKNLTNEPMRKVALEIQETVLLGILREHEVFHINKADSLQGLKISTSVGSYAPVNGSAIGKLLLAFCLPEIQDAFFNSTKLQSFTNNTITASSKLKKEFTQIQQQGYALDLEESELGLVCIAIPIYNKKGKIIAGISASGPSSRFKMKNVARYIEILQKGATEIEKKLDNIDRLS</sequence>
<keyword evidence="1" id="KW-0805">Transcription regulation</keyword>
<dbReference type="PROSITE" id="PS51077">
    <property type="entry name" value="HTH_ICLR"/>
    <property type="match status" value="1"/>
</dbReference>
<gene>
    <name evidence="6" type="ORF">P8625_15955</name>
</gene>
<keyword evidence="7" id="KW-1185">Reference proteome</keyword>
<evidence type="ECO:0000313" key="7">
    <source>
        <dbReference type="Proteomes" id="UP001232001"/>
    </source>
</evidence>
<dbReference type="Pfam" id="PF01614">
    <property type="entry name" value="IclR_C"/>
    <property type="match status" value="1"/>
</dbReference>
<feature type="domain" description="HTH iclR-type" evidence="4">
    <location>
        <begin position="1"/>
        <end position="54"/>
    </location>
</feature>
<dbReference type="SUPFAM" id="SSF55781">
    <property type="entry name" value="GAF domain-like"/>
    <property type="match status" value="1"/>
</dbReference>
<dbReference type="InterPro" id="IPR005471">
    <property type="entry name" value="Tscrpt_reg_IclR_N"/>
</dbReference>
<name>A0ABY8L257_9FLAO</name>
<dbReference type="InterPro" id="IPR050707">
    <property type="entry name" value="HTH_MetabolicPath_Reg"/>
</dbReference>
<accession>A0ABY8L257</accession>